<name>A0AAJ6CGT8_9BASI</name>
<dbReference type="AlphaFoldDB" id="A0AAJ6CGT8"/>
<feature type="transmembrane region" description="Helical" evidence="1">
    <location>
        <begin position="252"/>
        <end position="271"/>
    </location>
</feature>
<keyword evidence="1" id="KW-0472">Membrane</keyword>
<keyword evidence="1" id="KW-0812">Transmembrane</keyword>
<dbReference type="EMBL" id="CP119945">
    <property type="protein sequence ID" value="WFC99702.1"/>
    <property type="molecule type" value="Genomic_DNA"/>
</dbReference>
<accession>A0AAJ6CGT8</accession>
<keyword evidence="1" id="KW-1133">Transmembrane helix</keyword>
<sequence>MVVTSGRVSESRSGPATLGAPYIYTGVVTEHKPSWRDWSIFPLTKYQYFYIFVLNAIGAGILSGAANFGVACAMYRTANKPIRIWPFSENTIAGDMGVTVVLQQLITMLITSSLCNHDVRHGVKALEHPWPPLMNFPANPTPAGSYLGMDHPQIVAQYGKVPMGNATNRSRFVQFVFWFIRAMCAGSERNAFLLRGLTIRQRIERLLWTATQGLWVAVLSFWWFWPIGIAIVSPIWEHDDLRGTWTPPLIKLVYGALLGLLTNPFIALLTLGAECNVRRTHPDKMIWSEDARRDLIAKNPMADKAVLQHVEVE</sequence>
<organism evidence="2 3">
    <name type="scientific">Malassezia yamatoensis</name>
    <dbReference type="NCBI Taxonomy" id="253288"/>
    <lineage>
        <taxon>Eukaryota</taxon>
        <taxon>Fungi</taxon>
        <taxon>Dikarya</taxon>
        <taxon>Basidiomycota</taxon>
        <taxon>Ustilaginomycotina</taxon>
        <taxon>Malasseziomycetes</taxon>
        <taxon>Malasseziales</taxon>
        <taxon>Malasseziaceae</taxon>
        <taxon>Malassezia</taxon>
    </lineage>
</organism>
<reference evidence="2 3" key="1">
    <citation type="submission" date="2023-03" db="EMBL/GenBank/DDBJ databases">
        <title>Mating type loci evolution in Malassezia.</title>
        <authorList>
            <person name="Coelho M.A."/>
        </authorList>
    </citation>
    <scope>NUCLEOTIDE SEQUENCE [LARGE SCALE GENOMIC DNA]</scope>
    <source>
        <strain evidence="2 3">CBS 9725</strain>
    </source>
</reference>
<dbReference type="Proteomes" id="UP001219567">
    <property type="component" value="Chromosome 3"/>
</dbReference>
<proteinExistence type="predicted"/>
<evidence type="ECO:0000313" key="3">
    <source>
        <dbReference type="Proteomes" id="UP001219567"/>
    </source>
</evidence>
<dbReference type="PANTHER" id="PTHR28297">
    <property type="entry name" value="FUNGAL PROTEIN"/>
    <property type="match status" value="1"/>
</dbReference>
<feature type="transmembrane region" description="Helical" evidence="1">
    <location>
        <begin position="48"/>
        <end position="75"/>
    </location>
</feature>
<feature type="transmembrane region" description="Helical" evidence="1">
    <location>
        <begin position="206"/>
        <end position="232"/>
    </location>
</feature>
<dbReference type="InterPro" id="IPR018852">
    <property type="entry name" value="DUF2456"/>
</dbReference>
<protein>
    <submittedName>
        <fullName evidence="2">Uncharacterized protein</fullName>
    </submittedName>
</protein>
<keyword evidence="3" id="KW-1185">Reference proteome</keyword>
<dbReference type="PANTHER" id="PTHR28297:SF1">
    <property type="entry name" value="FUNGAL PROTEIN"/>
    <property type="match status" value="1"/>
</dbReference>
<evidence type="ECO:0000256" key="1">
    <source>
        <dbReference type="SAM" id="Phobius"/>
    </source>
</evidence>
<evidence type="ECO:0000313" key="2">
    <source>
        <dbReference type="EMBL" id="WFC99702.1"/>
    </source>
</evidence>
<gene>
    <name evidence="2" type="ORF">MYAM1_002447</name>
</gene>
<dbReference type="Pfam" id="PF10445">
    <property type="entry name" value="DUF2456"/>
    <property type="match status" value="1"/>
</dbReference>